<dbReference type="Pfam" id="PF04138">
    <property type="entry name" value="GtrA_DPMS_TM"/>
    <property type="match status" value="1"/>
</dbReference>
<comment type="subcellular location">
    <subcellularLocation>
        <location evidence="1">Membrane</location>
        <topology evidence="1">Multi-pass membrane protein</topology>
    </subcellularLocation>
</comment>
<evidence type="ECO:0000259" key="6">
    <source>
        <dbReference type="Pfam" id="PF04138"/>
    </source>
</evidence>
<dbReference type="Proteomes" id="UP000188246">
    <property type="component" value="Chromosome"/>
</dbReference>
<dbReference type="GO" id="GO:0016020">
    <property type="term" value="C:membrane"/>
    <property type="evidence" value="ECO:0007669"/>
    <property type="project" value="UniProtKB-SubCell"/>
</dbReference>
<organism evidence="7 8">
    <name type="scientific">Vagococcus penaei</name>
    <dbReference type="NCBI Taxonomy" id="633807"/>
    <lineage>
        <taxon>Bacteria</taxon>
        <taxon>Bacillati</taxon>
        <taxon>Bacillota</taxon>
        <taxon>Bacilli</taxon>
        <taxon>Lactobacillales</taxon>
        <taxon>Enterococcaceae</taxon>
        <taxon>Vagococcus</taxon>
    </lineage>
</organism>
<feature type="transmembrane region" description="Helical" evidence="5">
    <location>
        <begin position="71"/>
        <end position="97"/>
    </location>
</feature>
<evidence type="ECO:0000256" key="4">
    <source>
        <dbReference type="ARBA" id="ARBA00023136"/>
    </source>
</evidence>
<dbReference type="GO" id="GO:0000271">
    <property type="term" value="P:polysaccharide biosynthetic process"/>
    <property type="evidence" value="ECO:0007669"/>
    <property type="project" value="InterPro"/>
</dbReference>
<dbReference type="RefSeq" id="WP_161485494.1">
    <property type="nucleotide sequence ID" value="NZ_CP019609.1"/>
</dbReference>
<evidence type="ECO:0000256" key="5">
    <source>
        <dbReference type="SAM" id="Phobius"/>
    </source>
</evidence>
<keyword evidence="3 5" id="KW-1133">Transmembrane helix</keyword>
<feature type="transmembrane region" description="Helical" evidence="5">
    <location>
        <begin position="138"/>
        <end position="155"/>
    </location>
</feature>
<gene>
    <name evidence="7" type="ORF">BW732_01600</name>
</gene>
<evidence type="ECO:0000313" key="8">
    <source>
        <dbReference type="Proteomes" id="UP000188246"/>
    </source>
</evidence>
<keyword evidence="4 5" id="KW-0472">Membrane</keyword>
<sequence length="174" mass="20371">MKRFVNRETITYLIFGILTTAVYFITRFSVIAITENSMRAVIWAQVTAILFAYFTNKIFVFQDKNWQPIAILTQLIGFIIGRLFVFFLDIGITWFAVDQYSDFFIHFLFFDQFNYESFFFSNPILVRFIGNAALLNEFIFALLVQVLAIVINYIISKKAIFAEKKTVPSTKEKQ</sequence>
<evidence type="ECO:0000256" key="2">
    <source>
        <dbReference type="ARBA" id="ARBA00022692"/>
    </source>
</evidence>
<keyword evidence="2 5" id="KW-0812">Transmembrane</keyword>
<dbReference type="KEGG" id="vpi:BW732_01600"/>
<dbReference type="AlphaFoldDB" id="A0A1Q2D3S4"/>
<feature type="transmembrane region" description="Helical" evidence="5">
    <location>
        <begin position="12"/>
        <end position="34"/>
    </location>
</feature>
<name>A0A1Q2D3S4_9ENTE</name>
<evidence type="ECO:0000256" key="1">
    <source>
        <dbReference type="ARBA" id="ARBA00004141"/>
    </source>
</evidence>
<evidence type="ECO:0000256" key="3">
    <source>
        <dbReference type="ARBA" id="ARBA00022989"/>
    </source>
</evidence>
<proteinExistence type="predicted"/>
<dbReference type="STRING" id="633807.BW732_01600"/>
<reference evidence="7 8" key="1">
    <citation type="journal article" date="2010" name="Int. J. Syst. Evol. Microbiol.">
        <title>Vagococcus penaei sp. nov., isolated from spoilage microbiota of cooked shrimp (Penaeus vannamei).</title>
        <authorList>
            <person name="Jaffres E."/>
            <person name="Prevost H."/>
            <person name="Rossero A."/>
            <person name="Joffraud J.J."/>
            <person name="Dousset X."/>
        </authorList>
    </citation>
    <scope>NUCLEOTIDE SEQUENCE [LARGE SCALE GENOMIC DNA]</scope>
    <source>
        <strain evidence="7 8">CD276</strain>
    </source>
</reference>
<protein>
    <recommendedName>
        <fullName evidence="6">GtrA/DPMS transmembrane domain-containing protein</fullName>
    </recommendedName>
</protein>
<accession>A0A1Q2D3S4</accession>
<evidence type="ECO:0000313" key="7">
    <source>
        <dbReference type="EMBL" id="AQP53046.1"/>
    </source>
</evidence>
<feature type="domain" description="GtrA/DPMS transmembrane" evidence="6">
    <location>
        <begin position="12"/>
        <end position="161"/>
    </location>
</feature>
<feature type="transmembrane region" description="Helical" evidence="5">
    <location>
        <begin position="40"/>
        <end position="59"/>
    </location>
</feature>
<dbReference type="EMBL" id="CP019609">
    <property type="protein sequence ID" value="AQP53046.1"/>
    <property type="molecule type" value="Genomic_DNA"/>
</dbReference>
<dbReference type="InterPro" id="IPR007267">
    <property type="entry name" value="GtrA_DPMS_TM"/>
</dbReference>
<keyword evidence="8" id="KW-1185">Reference proteome</keyword>